<organism evidence="2 3">
    <name type="scientific">Thioclava atlantica</name>
    <dbReference type="NCBI Taxonomy" id="1317124"/>
    <lineage>
        <taxon>Bacteria</taxon>
        <taxon>Pseudomonadati</taxon>
        <taxon>Pseudomonadota</taxon>
        <taxon>Alphaproteobacteria</taxon>
        <taxon>Rhodobacterales</taxon>
        <taxon>Paracoccaceae</taxon>
        <taxon>Thioclava</taxon>
    </lineage>
</organism>
<dbReference type="PROSITE" id="PS50043">
    <property type="entry name" value="HTH_LUXR_2"/>
    <property type="match status" value="1"/>
</dbReference>
<dbReference type="AlphaFoldDB" id="A0A085U0P5"/>
<evidence type="ECO:0000313" key="2">
    <source>
        <dbReference type="EMBL" id="KFE36542.1"/>
    </source>
</evidence>
<evidence type="ECO:0000259" key="1">
    <source>
        <dbReference type="PROSITE" id="PS50043"/>
    </source>
</evidence>
<dbReference type="Gene3D" id="1.10.10.10">
    <property type="entry name" value="Winged helix-like DNA-binding domain superfamily/Winged helix DNA-binding domain"/>
    <property type="match status" value="1"/>
</dbReference>
<dbReference type="EMBL" id="AQRC01000001">
    <property type="protein sequence ID" value="KFE36542.1"/>
    <property type="molecule type" value="Genomic_DNA"/>
</dbReference>
<dbReference type="SUPFAM" id="SSF46894">
    <property type="entry name" value="C-terminal effector domain of the bipartite response regulators"/>
    <property type="match status" value="1"/>
</dbReference>
<dbReference type="InterPro" id="IPR036388">
    <property type="entry name" value="WH-like_DNA-bd_sf"/>
</dbReference>
<gene>
    <name evidence="2" type="ORF">DW2_00250</name>
</gene>
<sequence>MTHKEIARKLGISQFAVWTYQERLLEKFGAGSRAELIFATSGGAPAERGGAGAE</sequence>
<dbReference type="InterPro" id="IPR016032">
    <property type="entry name" value="Sig_transdc_resp-reg_C-effctor"/>
</dbReference>
<keyword evidence="3" id="KW-1185">Reference proteome</keyword>
<reference evidence="3" key="1">
    <citation type="submission" date="2013-04" db="EMBL/GenBank/DDBJ databases">
        <title>Thioclava sp. 13D2W-2 Genome Sequencing.</title>
        <authorList>
            <person name="Lai Q."/>
            <person name="Li G."/>
            <person name="Shao Z."/>
        </authorList>
    </citation>
    <scope>NUCLEOTIDE SEQUENCE [LARGE SCALE GENOMIC DNA]</scope>
    <source>
        <strain evidence="3">13D2W-2</strain>
    </source>
</reference>
<evidence type="ECO:0000313" key="3">
    <source>
        <dbReference type="Proteomes" id="UP000028607"/>
    </source>
</evidence>
<comment type="caution">
    <text evidence="2">The sequence shown here is derived from an EMBL/GenBank/DDBJ whole genome shotgun (WGS) entry which is preliminary data.</text>
</comment>
<dbReference type="InterPro" id="IPR000792">
    <property type="entry name" value="Tscrpt_reg_LuxR_C"/>
</dbReference>
<protein>
    <recommendedName>
        <fullName evidence="1">HTH luxR-type domain-containing protein</fullName>
    </recommendedName>
</protein>
<dbReference type="Pfam" id="PF00196">
    <property type="entry name" value="GerE"/>
    <property type="match status" value="1"/>
</dbReference>
<feature type="domain" description="HTH luxR-type" evidence="1">
    <location>
        <begin position="1"/>
        <end position="42"/>
    </location>
</feature>
<dbReference type="STRING" id="1317124.DW2_00250"/>
<name>A0A085U0P5_9RHOB</name>
<dbReference type="Proteomes" id="UP000028607">
    <property type="component" value="Unassembled WGS sequence"/>
</dbReference>
<dbReference type="GO" id="GO:0003677">
    <property type="term" value="F:DNA binding"/>
    <property type="evidence" value="ECO:0007669"/>
    <property type="project" value="InterPro"/>
</dbReference>
<dbReference type="GO" id="GO:0006355">
    <property type="term" value="P:regulation of DNA-templated transcription"/>
    <property type="evidence" value="ECO:0007669"/>
    <property type="project" value="InterPro"/>
</dbReference>
<reference evidence="2 3" key="2">
    <citation type="journal article" date="2015" name="Antonie Van Leeuwenhoek">
        <title>Thioclava indica sp. nov., isolated from surface seawater of the Indian Ocean.</title>
        <authorList>
            <person name="Liu Y."/>
            <person name="Lai Q."/>
            <person name="Du J."/>
            <person name="Xu H."/>
            <person name="Jiang L."/>
            <person name="Shao Z."/>
        </authorList>
    </citation>
    <scope>NUCLEOTIDE SEQUENCE [LARGE SCALE GENOMIC DNA]</scope>
    <source>
        <strain evidence="2 3">13D2W-2</strain>
    </source>
</reference>
<proteinExistence type="predicted"/>
<accession>A0A085U0P5</accession>